<dbReference type="PRINTS" id="PR00632">
    <property type="entry name" value="SONICHHOG"/>
</dbReference>
<keyword evidence="2" id="KW-0217">Developmental protein</keyword>
<comment type="subcellular location">
    <subcellularLocation>
        <location evidence="1">Secreted</location>
        <location evidence="1">Extracellular space</location>
    </subcellularLocation>
</comment>
<comment type="caution">
    <text evidence="4">The sequence shown here is derived from an EMBL/GenBank/DDBJ whole genome shotgun (WGS) entry which is preliminary data.</text>
</comment>
<dbReference type="GO" id="GO:0007267">
    <property type="term" value="P:cell-cell signaling"/>
    <property type="evidence" value="ECO:0007669"/>
    <property type="project" value="InterPro"/>
</dbReference>
<protein>
    <recommendedName>
        <fullName evidence="3">Hedgehog protein Hint domain-containing protein</fullName>
    </recommendedName>
</protein>
<gene>
    <name evidence="4" type="ORF">PENTCL1PPCAC_13431</name>
</gene>
<dbReference type="InterPro" id="IPR052140">
    <property type="entry name" value="Dev_Signal_Hedgehog-like"/>
</dbReference>
<dbReference type="Gene3D" id="2.170.16.10">
    <property type="entry name" value="Hedgehog/Intein (Hint) domain"/>
    <property type="match status" value="1"/>
</dbReference>
<feature type="domain" description="Hedgehog protein Hint" evidence="3">
    <location>
        <begin position="1"/>
        <end position="153"/>
    </location>
</feature>
<dbReference type="AlphaFoldDB" id="A0AAV5T833"/>
<dbReference type="EMBL" id="BTSX01000003">
    <property type="protein sequence ID" value="GMS91255.1"/>
    <property type="molecule type" value="Genomic_DNA"/>
</dbReference>
<organism evidence="4 5">
    <name type="scientific">Pristionchus entomophagus</name>
    <dbReference type="NCBI Taxonomy" id="358040"/>
    <lineage>
        <taxon>Eukaryota</taxon>
        <taxon>Metazoa</taxon>
        <taxon>Ecdysozoa</taxon>
        <taxon>Nematoda</taxon>
        <taxon>Chromadorea</taxon>
        <taxon>Rhabditida</taxon>
        <taxon>Rhabditina</taxon>
        <taxon>Diplogasteromorpha</taxon>
        <taxon>Diplogasteroidea</taxon>
        <taxon>Neodiplogasteridae</taxon>
        <taxon>Pristionchus</taxon>
    </lineage>
</organism>
<dbReference type="CDD" id="cd00081">
    <property type="entry name" value="Hint"/>
    <property type="match status" value="1"/>
</dbReference>
<name>A0AAV5T833_9BILA</name>
<dbReference type="InterPro" id="IPR001767">
    <property type="entry name" value="Hedgehog_Hint"/>
</dbReference>
<sequence length="180" mass="19865">MSKLKTGDEVLSLEGSTITFSPVIMFLHRDSDKMAQFIVITTESGASVKLTNEHLIYVSDCVPKSPLRISAKDVTIELCLIIRSPALTLAIDRIMNINKTLERGIYSPLTATSDIIVNHVISSCHSNLAVRTLQQSFFSVHRSIHRFFSFIISDEGAIPFGVSYIASVIDLFIPAKPVIV</sequence>
<proteinExistence type="predicted"/>
<dbReference type="PANTHER" id="PTHR46706">
    <property type="entry name" value="PROTEIN QUA-1-RELATED"/>
    <property type="match status" value="1"/>
</dbReference>
<evidence type="ECO:0000313" key="4">
    <source>
        <dbReference type="EMBL" id="GMS91255.1"/>
    </source>
</evidence>
<dbReference type="InterPro" id="IPR001657">
    <property type="entry name" value="Hedgehog"/>
</dbReference>
<keyword evidence="5" id="KW-1185">Reference proteome</keyword>
<dbReference type="Pfam" id="PF01079">
    <property type="entry name" value="Hint"/>
    <property type="match status" value="1"/>
</dbReference>
<dbReference type="InterPro" id="IPR036844">
    <property type="entry name" value="Hint_dom_sf"/>
</dbReference>
<dbReference type="SUPFAM" id="SSF51294">
    <property type="entry name" value="Hedgehog/intein (Hint) domain"/>
    <property type="match status" value="1"/>
</dbReference>
<evidence type="ECO:0000313" key="5">
    <source>
        <dbReference type="Proteomes" id="UP001432027"/>
    </source>
</evidence>
<dbReference type="PANTHER" id="PTHR46706:SF12">
    <property type="entry name" value="PROTEIN QUA-1-RELATED"/>
    <property type="match status" value="1"/>
</dbReference>
<reference evidence="4" key="1">
    <citation type="submission" date="2023-10" db="EMBL/GenBank/DDBJ databases">
        <title>Genome assembly of Pristionchus species.</title>
        <authorList>
            <person name="Yoshida K."/>
            <person name="Sommer R.J."/>
        </authorList>
    </citation>
    <scope>NUCLEOTIDE SEQUENCE</scope>
    <source>
        <strain evidence="4">RS0144</strain>
    </source>
</reference>
<dbReference type="Proteomes" id="UP001432027">
    <property type="component" value="Unassembled WGS sequence"/>
</dbReference>
<dbReference type="GO" id="GO:0016540">
    <property type="term" value="P:protein autoprocessing"/>
    <property type="evidence" value="ECO:0007669"/>
    <property type="project" value="InterPro"/>
</dbReference>
<evidence type="ECO:0000256" key="2">
    <source>
        <dbReference type="ARBA" id="ARBA00022473"/>
    </source>
</evidence>
<dbReference type="GO" id="GO:0005576">
    <property type="term" value="C:extracellular region"/>
    <property type="evidence" value="ECO:0007669"/>
    <property type="project" value="UniProtKB-SubCell"/>
</dbReference>
<evidence type="ECO:0000256" key="1">
    <source>
        <dbReference type="ARBA" id="ARBA00004239"/>
    </source>
</evidence>
<evidence type="ECO:0000259" key="3">
    <source>
        <dbReference type="Pfam" id="PF01079"/>
    </source>
</evidence>
<accession>A0AAV5T833</accession>